<dbReference type="AlphaFoldDB" id="A0A151N8Z7"/>
<keyword evidence="2" id="KW-1185">Reference proteome</keyword>
<dbReference type="Proteomes" id="UP000050525">
    <property type="component" value="Unassembled WGS sequence"/>
</dbReference>
<accession>A0A151N8Z7</accession>
<gene>
    <name evidence="1" type="ORF">Y1Q_0002513</name>
</gene>
<name>A0A151N8Z7_ALLMI</name>
<comment type="caution">
    <text evidence="1">The sequence shown here is derived from an EMBL/GenBank/DDBJ whole genome shotgun (WGS) entry which is preliminary data.</text>
</comment>
<organism evidence="1 2">
    <name type="scientific">Alligator mississippiensis</name>
    <name type="common">American alligator</name>
    <dbReference type="NCBI Taxonomy" id="8496"/>
    <lineage>
        <taxon>Eukaryota</taxon>
        <taxon>Metazoa</taxon>
        <taxon>Chordata</taxon>
        <taxon>Craniata</taxon>
        <taxon>Vertebrata</taxon>
        <taxon>Euteleostomi</taxon>
        <taxon>Archelosauria</taxon>
        <taxon>Archosauria</taxon>
        <taxon>Crocodylia</taxon>
        <taxon>Alligatoridae</taxon>
        <taxon>Alligatorinae</taxon>
        <taxon>Alligator</taxon>
    </lineage>
</organism>
<evidence type="ECO:0000313" key="1">
    <source>
        <dbReference type="EMBL" id="KYO33300.1"/>
    </source>
</evidence>
<reference evidence="1 2" key="1">
    <citation type="journal article" date="2012" name="Genome Biol.">
        <title>Sequencing three crocodilian genomes to illuminate the evolution of archosaurs and amniotes.</title>
        <authorList>
            <person name="St John J.A."/>
            <person name="Braun E.L."/>
            <person name="Isberg S.R."/>
            <person name="Miles L.G."/>
            <person name="Chong A.Y."/>
            <person name="Gongora J."/>
            <person name="Dalzell P."/>
            <person name="Moran C."/>
            <person name="Bed'hom B."/>
            <person name="Abzhanov A."/>
            <person name="Burgess S.C."/>
            <person name="Cooksey A.M."/>
            <person name="Castoe T.A."/>
            <person name="Crawford N.G."/>
            <person name="Densmore L.D."/>
            <person name="Drew J.C."/>
            <person name="Edwards S.V."/>
            <person name="Faircloth B.C."/>
            <person name="Fujita M.K."/>
            <person name="Greenwold M.J."/>
            <person name="Hoffmann F.G."/>
            <person name="Howard J.M."/>
            <person name="Iguchi T."/>
            <person name="Janes D.E."/>
            <person name="Khan S.Y."/>
            <person name="Kohno S."/>
            <person name="de Koning A.J."/>
            <person name="Lance S.L."/>
            <person name="McCarthy F.M."/>
            <person name="McCormack J.E."/>
            <person name="Merchant M.E."/>
            <person name="Peterson D.G."/>
            <person name="Pollock D.D."/>
            <person name="Pourmand N."/>
            <person name="Raney B.J."/>
            <person name="Roessler K.A."/>
            <person name="Sanford J.R."/>
            <person name="Sawyer R.H."/>
            <person name="Schmidt C.J."/>
            <person name="Triplett E.W."/>
            <person name="Tuberville T.D."/>
            <person name="Venegas-Anaya M."/>
            <person name="Howard J.T."/>
            <person name="Jarvis E.D."/>
            <person name="Guillette L.J.Jr."/>
            <person name="Glenn T.C."/>
            <person name="Green R.E."/>
            <person name="Ray D.A."/>
        </authorList>
    </citation>
    <scope>NUCLEOTIDE SEQUENCE [LARGE SCALE GENOMIC DNA]</scope>
    <source>
        <strain evidence="1">KSC_2009_1</strain>
    </source>
</reference>
<proteinExistence type="predicted"/>
<dbReference type="EMBL" id="AKHW03003759">
    <property type="protein sequence ID" value="KYO33300.1"/>
    <property type="molecule type" value="Genomic_DNA"/>
</dbReference>
<evidence type="ECO:0000313" key="2">
    <source>
        <dbReference type="Proteomes" id="UP000050525"/>
    </source>
</evidence>
<protein>
    <submittedName>
        <fullName evidence="1">Uncharacterized protein</fullName>
    </submittedName>
</protein>
<sequence>MERHQPWVQVDAPDPTWNLLGTSTVDVGTCPGLLLRRWWCQDSKELGCDENEPIEVMSCFSFYASPSDSSWKEDARISMDFTCISLRRGNPLLLHCDVLLRQDRQRRLSHKLKALKTSCFVRGPRDESHLCNQSVEEKHMVDEQMGFKR</sequence>